<accession>A0A2N4UPW9</accession>
<sequence length="186" mass="20747">MIKKKITATLFASMFLFPCLSVNAESGGNTHSILQTTKSTALQQVLTSFGDIAIKIPADNKETNSIVMLYDNQCKYCNEFLMNIPTLSSNGITVYVMPFLNHGAYTPESKSMYLAWSTSKPLTSLLSKQFPSKPDPKIAERIFEFTKYAKNQLNVTKTPYLLLENGEFIDGLVSPYNLITYLKSAS</sequence>
<name>A0A2N4UPW9_9GAMM</name>
<evidence type="ECO:0000313" key="4">
    <source>
        <dbReference type="Proteomes" id="UP000234420"/>
    </source>
</evidence>
<feature type="chain" id="PRO_5014937202" description="Thioredoxin-like fold domain-containing protein" evidence="1">
    <location>
        <begin position="25"/>
        <end position="186"/>
    </location>
</feature>
<dbReference type="Proteomes" id="UP000234420">
    <property type="component" value="Unassembled WGS sequence"/>
</dbReference>
<protein>
    <recommendedName>
        <fullName evidence="2">Thioredoxin-like fold domain-containing protein</fullName>
    </recommendedName>
</protein>
<organism evidence="3 4">
    <name type="scientific">Photobacterium carnosum</name>
    <dbReference type="NCBI Taxonomy" id="2023717"/>
    <lineage>
        <taxon>Bacteria</taxon>
        <taxon>Pseudomonadati</taxon>
        <taxon>Pseudomonadota</taxon>
        <taxon>Gammaproteobacteria</taxon>
        <taxon>Vibrionales</taxon>
        <taxon>Vibrionaceae</taxon>
        <taxon>Photobacterium</taxon>
    </lineage>
</organism>
<evidence type="ECO:0000259" key="2">
    <source>
        <dbReference type="Pfam" id="PF13098"/>
    </source>
</evidence>
<dbReference type="InterPro" id="IPR012336">
    <property type="entry name" value="Thioredoxin-like_fold"/>
</dbReference>
<reference evidence="3 4" key="1">
    <citation type="journal article" date="2018" name="Syst. Appl. Microbiol.">
        <title>Photobacterium carnosum sp. nov., isolated from spoiled modified atmosphere packaged poultry meat.</title>
        <authorList>
            <person name="Hilgarth M."/>
            <person name="Fuertes S."/>
            <person name="Ehrmann M."/>
            <person name="Vogel R.F."/>
        </authorList>
    </citation>
    <scope>NUCLEOTIDE SEQUENCE [LARGE SCALE GENOMIC DNA]</scope>
    <source>
        <strain evidence="3 4">TMW 2.2021</strain>
    </source>
</reference>
<keyword evidence="1" id="KW-0732">Signal</keyword>
<keyword evidence="4" id="KW-1185">Reference proteome</keyword>
<gene>
    <name evidence="3" type="ORF">CIK00_14850</name>
</gene>
<dbReference type="EMBL" id="NPIB01000020">
    <property type="protein sequence ID" value="PLC57059.1"/>
    <property type="molecule type" value="Genomic_DNA"/>
</dbReference>
<dbReference type="AlphaFoldDB" id="A0A2N4UPW9"/>
<dbReference type="SUPFAM" id="SSF52833">
    <property type="entry name" value="Thioredoxin-like"/>
    <property type="match status" value="1"/>
</dbReference>
<evidence type="ECO:0000256" key="1">
    <source>
        <dbReference type="SAM" id="SignalP"/>
    </source>
</evidence>
<feature type="domain" description="Thioredoxin-like fold" evidence="2">
    <location>
        <begin position="61"/>
        <end position="182"/>
    </location>
</feature>
<dbReference type="RefSeq" id="WP_065208233.1">
    <property type="nucleotide sequence ID" value="NZ_JABJXE010000015.1"/>
</dbReference>
<feature type="signal peptide" evidence="1">
    <location>
        <begin position="1"/>
        <end position="24"/>
    </location>
</feature>
<comment type="caution">
    <text evidence="3">The sequence shown here is derived from an EMBL/GenBank/DDBJ whole genome shotgun (WGS) entry which is preliminary data.</text>
</comment>
<dbReference type="Pfam" id="PF13098">
    <property type="entry name" value="Thioredoxin_2"/>
    <property type="match status" value="1"/>
</dbReference>
<dbReference type="Gene3D" id="3.40.30.10">
    <property type="entry name" value="Glutaredoxin"/>
    <property type="match status" value="1"/>
</dbReference>
<proteinExistence type="predicted"/>
<evidence type="ECO:0000313" key="3">
    <source>
        <dbReference type="EMBL" id="PLC57059.1"/>
    </source>
</evidence>
<dbReference type="InterPro" id="IPR036249">
    <property type="entry name" value="Thioredoxin-like_sf"/>
</dbReference>